<organism evidence="4">
    <name type="scientific">Drosophila rhopaloa</name>
    <name type="common">Fruit fly</name>
    <dbReference type="NCBI Taxonomy" id="1041015"/>
    <lineage>
        <taxon>Eukaryota</taxon>
        <taxon>Metazoa</taxon>
        <taxon>Ecdysozoa</taxon>
        <taxon>Arthropoda</taxon>
        <taxon>Hexapoda</taxon>
        <taxon>Insecta</taxon>
        <taxon>Pterygota</taxon>
        <taxon>Neoptera</taxon>
        <taxon>Endopterygota</taxon>
        <taxon>Diptera</taxon>
        <taxon>Brachycera</taxon>
        <taxon>Muscomorpha</taxon>
        <taxon>Ephydroidea</taxon>
        <taxon>Drosophilidae</taxon>
        <taxon>Drosophila</taxon>
        <taxon>Sophophora</taxon>
    </lineage>
</organism>
<evidence type="ECO:0000313" key="4">
    <source>
        <dbReference type="RefSeq" id="XP_016988925.1"/>
    </source>
</evidence>
<feature type="chain" id="PRO_5028386245" evidence="1">
    <location>
        <begin position="26"/>
        <end position="191"/>
    </location>
</feature>
<protein>
    <submittedName>
        <fullName evidence="4">Uncharacterized protein LOC108051350</fullName>
    </submittedName>
</protein>
<dbReference type="GeneID" id="108051350"/>
<evidence type="ECO:0000313" key="3">
    <source>
        <dbReference type="Proteomes" id="UP001652680"/>
    </source>
</evidence>
<dbReference type="RefSeq" id="XP_016988925.1">
    <property type="nucleotide sequence ID" value="XM_017133436.1"/>
</dbReference>
<proteinExistence type="predicted"/>
<evidence type="ECO:0000256" key="1">
    <source>
        <dbReference type="SAM" id="SignalP"/>
    </source>
</evidence>
<gene>
    <name evidence="4" type="primary">LOC108051350</name>
    <name evidence="2" type="synonym">108051350</name>
</gene>
<evidence type="ECO:0000313" key="2">
    <source>
        <dbReference type="EnsemblMetazoa" id="XP_016988925.1"/>
    </source>
</evidence>
<reference evidence="4" key="2">
    <citation type="submission" date="2025-04" db="UniProtKB">
        <authorList>
            <consortium name="RefSeq"/>
        </authorList>
    </citation>
    <scope>IDENTIFICATION</scope>
</reference>
<reference evidence="2" key="3">
    <citation type="submission" date="2025-05" db="UniProtKB">
        <authorList>
            <consortium name="EnsemblMetazoa"/>
        </authorList>
    </citation>
    <scope>IDENTIFICATION</scope>
</reference>
<feature type="signal peptide" evidence="1">
    <location>
        <begin position="1"/>
        <end position="25"/>
    </location>
</feature>
<accession>A0A6P4FEU3</accession>
<dbReference type="Pfam" id="PF06477">
    <property type="entry name" value="DUF1091"/>
    <property type="match status" value="1"/>
</dbReference>
<dbReference type="InterPro" id="IPR010512">
    <property type="entry name" value="DUF1091"/>
</dbReference>
<dbReference type="PANTHER" id="PTHR21112:SF0">
    <property type="entry name" value="CHEMOSENSORY PROTEIN A 29A-RELATED"/>
    <property type="match status" value="1"/>
</dbReference>
<name>A0A6P4FEU3_DRORH</name>
<dbReference type="EnsemblMetazoa" id="XM_017133436.1">
    <property type="protein sequence ID" value="XP_016988925.1"/>
    <property type="gene ID" value="LOC108051350"/>
</dbReference>
<keyword evidence="1" id="KW-0732">Signal</keyword>
<dbReference type="AlphaFoldDB" id="A0A6P4FEU3"/>
<dbReference type="OrthoDB" id="8043478at2759"/>
<sequence>MVPTKLLLTPTRTGILILFLHLAKAARKWDYEPISMSTTSSDDSKLKFDGKIDRLGRGEYGLTATIEWKYDTNEKTMVEATAYRSSSGDEKDYKLLPWSIPKQTFYEYIDTYYKDVIIKNVGHCSNLPNFKGKFQPPWPKNTYKLDKCKFDGDGLPEIAPPGYYKIIFNKFGPGQPTWGFTAVFKLTNKLF</sequence>
<dbReference type="PANTHER" id="PTHR21112">
    <property type="entry name" value="CHEMOSENSORY PROTEIN A 29A-RELATED"/>
    <property type="match status" value="1"/>
</dbReference>
<keyword evidence="3" id="KW-1185">Reference proteome</keyword>
<reference evidence="3" key="1">
    <citation type="journal article" date="2021" name="Elife">
        <title>Highly contiguous assemblies of 101 drosophilid genomes.</title>
        <authorList>
            <person name="Kim B.Y."/>
            <person name="Wang J.R."/>
            <person name="Miller D.E."/>
            <person name="Barmina O."/>
            <person name="Delaney E."/>
            <person name="Thompson A."/>
            <person name="Comeault A.A."/>
            <person name="Peede D."/>
            <person name="D'Agostino E.R."/>
            <person name="Pelaez J."/>
            <person name="Aguilar J.M."/>
            <person name="Haji D."/>
            <person name="Matsunaga T."/>
            <person name="Armstrong E.E."/>
            <person name="Zych M."/>
            <person name="Ogawa Y."/>
            <person name="Stamenkovic-Radak M."/>
            <person name="Jelic M."/>
            <person name="Veselinovic M.S."/>
            <person name="Tanaskovic M."/>
            <person name="Eric P."/>
            <person name="Gao J.J."/>
            <person name="Katoh T.K."/>
            <person name="Toda M.J."/>
            <person name="Watabe H."/>
            <person name="Watada M."/>
            <person name="Davis J.S."/>
            <person name="Moyle L.C."/>
            <person name="Manoli G."/>
            <person name="Bertolini E."/>
            <person name="Kostal V."/>
            <person name="Hawley R.S."/>
            <person name="Takahashi A."/>
            <person name="Jones C.D."/>
            <person name="Price D.K."/>
            <person name="Whiteman N."/>
            <person name="Kopp A."/>
            <person name="Matute D.R."/>
            <person name="Petrov D.A."/>
        </authorList>
    </citation>
    <scope>NUCLEOTIDE SEQUENCE [LARGE SCALE GENOMIC DNA]</scope>
</reference>
<dbReference type="Proteomes" id="UP001652680">
    <property type="component" value="Unassembled WGS sequence"/>
</dbReference>